<dbReference type="Proteomes" id="UP000016496">
    <property type="component" value="Unassembled WGS sequence"/>
</dbReference>
<keyword evidence="1" id="KW-0812">Transmembrane</keyword>
<reference evidence="2 3" key="1">
    <citation type="submission" date="2013-08" db="EMBL/GenBank/DDBJ databases">
        <authorList>
            <person name="Weinstock G."/>
            <person name="Sodergren E."/>
            <person name="Wylie T."/>
            <person name="Fulton L."/>
            <person name="Fulton R."/>
            <person name="Fronick C."/>
            <person name="O'Laughlin M."/>
            <person name="Godfrey J."/>
            <person name="Miner T."/>
            <person name="Herter B."/>
            <person name="Appelbaum E."/>
            <person name="Cordes M."/>
            <person name="Lek S."/>
            <person name="Wollam A."/>
            <person name="Pepin K.H."/>
            <person name="Palsikar V.B."/>
            <person name="Mitreva M."/>
            <person name="Wilson R.K."/>
        </authorList>
    </citation>
    <scope>NUCLEOTIDE SEQUENCE [LARGE SCALE GENOMIC DNA]</scope>
    <source>
        <strain evidence="2 3">F0041</strain>
    </source>
</reference>
<organism evidence="2 3">
    <name type="scientific">Bacteroides pyogenes F0041</name>
    <dbReference type="NCBI Taxonomy" id="1321819"/>
    <lineage>
        <taxon>Bacteria</taxon>
        <taxon>Pseudomonadati</taxon>
        <taxon>Bacteroidota</taxon>
        <taxon>Bacteroidia</taxon>
        <taxon>Bacteroidales</taxon>
        <taxon>Bacteroidaceae</taxon>
        <taxon>Bacteroides</taxon>
    </lineage>
</organism>
<protein>
    <submittedName>
        <fullName evidence="2">Uncharacterized protein</fullName>
    </submittedName>
</protein>
<evidence type="ECO:0000313" key="3">
    <source>
        <dbReference type="Proteomes" id="UP000016496"/>
    </source>
</evidence>
<evidence type="ECO:0000256" key="1">
    <source>
        <dbReference type="SAM" id="Phobius"/>
    </source>
</evidence>
<comment type="caution">
    <text evidence="2">The sequence shown here is derived from an EMBL/GenBank/DDBJ whole genome shotgun (WGS) entry which is preliminary data.</text>
</comment>
<gene>
    <name evidence="2" type="ORF">HMPREF1981_00999</name>
</gene>
<evidence type="ECO:0000313" key="2">
    <source>
        <dbReference type="EMBL" id="ERI86295.1"/>
    </source>
</evidence>
<feature type="transmembrane region" description="Helical" evidence="1">
    <location>
        <begin position="12"/>
        <end position="44"/>
    </location>
</feature>
<proteinExistence type="predicted"/>
<dbReference type="AlphaFoldDB" id="U2CP39"/>
<sequence length="66" mass="7807">MKNNAWHKIMKLFLYWSFFGIVTTFHGTFFILITIVLGLIIIGLTIKQLFLKRKTNNTLFNDDDKL</sequence>
<dbReference type="EMBL" id="AWSV01000056">
    <property type="protein sequence ID" value="ERI86295.1"/>
    <property type="molecule type" value="Genomic_DNA"/>
</dbReference>
<keyword evidence="1" id="KW-1133">Transmembrane helix</keyword>
<keyword evidence="1" id="KW-0472">Membrane</keyword>
<accession>U2CP39</accession>
<name>U2CP39_9BACE</name>
<dbReference type="HOGENOM" id="CLU_3022489_0_0_10"/>